<feature type="region of interest" description="Disordered" evidence="1">
    <location>
        <begin position="409"/>
        <end position="441"/>
    </location>
</feature>
<evidence type="ECO:0000256" key="2">
    <source>
        <dbReference type="SAM" id="SignalP"/>
    </source>
</evidence>
<feature type="compositionally biased region" description="Low complexity" evidence="1">
    <location>
        <begin position="409"/>
        <end position="435"/>
    </location>
</feature>
<feature type="signal peptide" evidence="2">
    <location>
        <begin position="1"/>
        <end position="27"/>
    </location>
</feature>
<keyword evidence="2" id="KW-0732">Signal</keyword>
<evidence type="ECO:0000259" key="3">
    <source>
        <dbReference type="Pfam" id="PF24320"/>
    </source>
</evidence>
<dbReference type="InterPro" id="IPR055915">
    <property type="entry name" value="DUF7492"/>
</dbReference>
<feature type="chain" id="PRO_5046695939" description="DUF7492 domain-containing protein" evidence="2">
    <location>
        <begin position="28"/>
        <end position="477"/>
    </location>
</feature>
<dbReference type="EMBL" id="JAWCUI010000001">
    <property type="protein sequence ID" value="KAL1903606.1"/>
    <property type="molecule type" value="Genomic_DNA"/>
</dbReference>
<dbReference type="Pfam" id="PF24320">
    <property type="entry name" value="DUF7492"/>
    <property type="match status" value="1"/>
</dbReference>
<proteinExistence type="predicted"/>
<evidence type="ECO:0000256" key="1">
    <source>
        <dbReference type="SAM" id="MobiDB-lite"/>
    </source>
</evidence>
<gene>
    <name evidence="4" type="ORF">Sste5346_000235</name>
</gene>
<reference evidence="4 5" key="1">
    <citation type="journal article" date="2024" name="IMA Fungus">
        <title>IMA Genome - F19 : A genome assembly and annotation guide to empower mycologists, including annotated draft genome sequences of Ceratocystis pirilliformis, Diaporthe australafricana, Fusarium ophioides, Paecilomyces lecythidis, and Sporothrix stenoceras.</title>
        <authorList>
            <person name="Aylward J."/>
            <person name="Wilson A.M."/>
            <person name="Visagie C.M."/>
            <person name="Spraker J."/>
            <person name="Barnes I."/>
            <person name="Buitendag C."/>
            <person name="Ceriani C."/>
            <person name="Del Mar Angel L."/>
            <person name="du Plessis D."/>
            <person name="Fuchs T."/>
            <person name="Gasser K."/>
            <person name="Kramer D."/>
            <person name="Li W."/>
            <person name="Munsamy K."/>
            <person name="Piso A."/>
            <person name="Price J.L."/>
            <person name="Sonnekus B."/>
            <person name="Thomas C."/>
            <person name="van der Nest A."/>
            <person name="van Dijk A."/>
            <person name="van Heerden A."/>
            <person name="van Vuuren N."/>
            <person name="Yilmaz N."/>
            <person name="Duong T.A."/>
            <person name="van der Merwe N.A."/>
            <person name="Wingfield M.J."/>
            <person name="Wingfield B.D."/>
        </authorList>
    </citation>
    <scope>NUCLEOTIDE SEQUENCE [LARGE SCALE GENOMIC DNA]</scope>
    <source>
        <strain evidence="4 5">CMW 5346</strain>
    </source>
</reference>
<keyword evidence="5" id="KW-1185">Reference proteome</keyword>
<dbReference type="Proteomes" id="UP001583186">
    <property type="component" value="Unassembled WGS sequence"/>
</dbReference>
<comment type="caution">
    <text evidence="4">The sequence shown here is derived from an EMBL/GenBank/DDBJ whole genome shotgun (WGS) entry which is preliminary data.</text>
</comment>
<protein>
    <recommendedName>
        <fullName evidence="3">DUF7492 domain-containing protein</fullName>
    </recommendedName>
</protein>
<evidence type="ECO:0000313" key="4">
    <source>
        <dbReference type="EMBL" id="KAL1903606.1"/>
    </source>
</evidence>
<evidence type="ECO:0000313" key="5">
    <source>
        <dbReference type="Proteomes" id="UP001583186"/>
    </source>
</evidence>
<sequence>MKQFGFHNNGLSALVSLLILVSQPVAAHSWVEQLMSIASNGTMSGAPGYIRGYVSRAMPGFNDGMDDFLIPPNGRPTGNEILATDSLCHPSQTVGNYSTDFPMLTVTPGGYIALRYQENGHVTLPDVNPTKPLNRGTVYIYGTTEPADNELFLNVFQNWTADGTGGDGRGRLLATRNFDDGQCYQINSGNISTSRQAQFTKVAENPQGADLWCQNDIQLPSDLVAGSKYTLYWIWNWPTFNTAGSPTDIPSAGFNVTLLQHYTSCMDVSVVAGSTSGSGSKAVTNNFASTFTHGQDLNSAAVLSQLEIGAFQVEVPGADAGSGSASSGNSTVTTPAVAATTKTPAATATANAGGERTIVVTVTETKAPVYITVTVPAGGSPTTTTSSSTSIRKTATAITTSTTLLTVTLQPSSTSSTNSKRSSTTPAASPTTTPAPFTPTPGQSVTVVPFLSASSSSIGGGSRNGTATTLLRVRRKY</sequence>
<feature type="domain" description="DUF7492" evidence="3">
    <location>
        <begin position="25"/>
        <end position="302"/>
    </location>
</feature>
<name>A0ABR3ZT94_9PEZI</name>
<accession>A0ABR3ZT94</accession>
<organism evidence="4 5">
    <name type="scientific">Sporothrix stenoceras</name>
    <dbReference type="NCBI Taxonomy" id="5173"/>
    <lineage>
        <taxon>Eukaryota</taxon>
        <taxon>Fungi</taxon>
        <taxon>Dikarya</taxon>
        <taxon>Ascomycota</taxon>
        <taxon>Pezizomycotina</taxon>
        <taxon>Sordariomycetes</taxon>
        <taxon>Sordariomycetidae</taxon>
        <taxon>Ophiostomatales</taxon>
        <taxon>Ophiostomataceae</taxon>
        <taxon>Sporothrix</taxon>
    </lineage>
</organism>